<gene>
    <name evidence="26" type="ORF">TCEB3V08_LOCUS2488</name>
</gene>
<feature type="binding site" evidence="21">
    <location>
        <begin position="452"/>
        <end position="454"/>
    </location>
    <ligand>
        <name>FAD</name>
        <dbReference type="ChEBI" id="CHEBI:57692"/>
    </ligand>
</feature>
<evidence type="ECO:0000256" key="4">
    <source>
        <dbReference type="ARBA" id="ARBA00009347"/>
    </source>
</evidence>
<dbReference type="PANTHER" id="PTHR43884:SF12">
    <property type="entry name" value="ISOVALERYL-COA DEHYDROGENASE, MITOCHONDRIAL-RELATED"/>
    <property type="match status" value="1"/>
</dbReference>
<comment type="catalytic activity">
    <reaction evidence="16">
        <text>pentanoyl-CoA + oxidized [electron-transfer flavoprotein] + H(+) = (2E)-pentenoyl-CoA + reduced [electron-transfer flavoprotein]</text>
        <dbReference type="Rhea" id="RHEA:43456"/>
        <dbReference type="Rhea" id="RHEA-COMP:10685"/>
        <dbReference type="Rhea" id="RHEA-COMP:10686"/>
        <dbReference type="ChEBI" id="CHEBI:15378"/>
        <dbReference type="ChEBI" id="CHEBI:57389"/>
        <dbReference type="ChEBI" id="CHEBI:57692"/>
        <dbReference type="ChEBI" id="CHEBI:58307"/>
        <dbReference type="ChEBI" id="CHEBI:86160"/>
    </reaction>
</comment>
<dbReference type="FunFam" id="1.10.540.10:FF:000007">
    <property type="entry name" value="Isovaleryl-CoA dehydrogenase, mitochondrial"/>
    <property type="match status" value="1"/>
</dbReference>
<evidence type="ECO:0000256" key="3">
    <source>
        <dbReference type="ARBA" id="ARBA00004898"/>
    </source>
</evidence>
<dbReference type="PROSITE" id="PS00072">
    <property type="entry name" value="ACYL_COA_DH_1"/>
    <property type="match status" value="1"/>
</dbReference>
<protein>
    <recommendedName>
        <fullName evidence="7">Isovaleryl-CoA dehydrogenase, mitochondrial</fullName>
        <ecNumber evidence="6">1.3.8.1</ecNumber>
        <ecNumber evidence="5">1.3.8.4</ecNumber>
    </recommendedName>
    <alternativeName>
        <fullName evidence="13">Butyryl-CoA dehydrogenase</fullName>
    </alternativeName>
</protein>
<keyword evidence="12" id="KW-0496">Mitochondrion</keyword>
<evidence type="ECO:0000256" key="8">
    <source>
        <dbReference type="ARBA" id="ARBA00022630"/>
    </source>
</evidence>
<dbReference type="GO" id="GO:0005739">
    <property type="term" value="C:mitochondrion"/>
    <property type="evidence" value="ECO:0007669"/>
    <property type="project" value="UniProtKB-SubCell"/>
</dbReference>
<proteinExistence type="inferred from homology"/>
<evidence type="ECO:0000256" key="21">
    <source>
        <dbReference type="PIRSR" id="PIRSR634183-3"/>
    </source>
</evidence>
<feature type="domain" description="Acyl-CoA dehydrogenase/oxidase N-terminal" evidence="25">
    <location>
        <begin position="58"/>
        <end position="166"/>
    </location>
</feature>
<evidence type="ECO:0000256" key="1">
    <source>
        <dbReference type="ARBA" id="ARBA00001974"/>
    </source>
</evidence>
<feature type="binding site" evidence="20">
    <location>
        <begin position="450"/>
        <end position="451"/>
    </location>
    <ligand>
        <name>substrate</name>
    </ligand>
</feature>
<dbReference type="GO" id="GO:0006552">
    <property type="term" value="P:L-leucine catabolic process"/>
    <property type="evidence" value="ECO:0007669"/>
    <property type="project" value="UniProtKB-UniPathway"/>
</dbReference>
<dbReference type="Gene3D" id="2.40.110.10">
    <property type="entry name" value="Butyryl-CoA Dehydrogenase, subunit A, domain 2"/>
    <property type="match status" value="2"/>
</dbReference>
<dbReference type="Gene3D" id="1.10.540.10">
    <property type="entry name" value="Acyl-CoA dehydrogenase/oxidase, N-terminal domain"/>
    <property type="match status" value="1"/>
</dbReference>
<feature type="active site" description="Proton acceptor" evidence="19">
    <location>
        <position position="329"/>
    </location>
</feature>
<dbReference type="Pfam" id="PF02770">
    <property type="entry name" value="Acyl-CoA_dh_M"/>
    <property type="match status" value="1"/>
</dbReference>
<evidence type="ECO:0000256" key="19">
    <source>
        <dbReference type="PIRSR" id="PIRSR634183-1"/>
    </source>
</evidence>
<evidence type="ECO:0000256" key="12">
    <source>
        <dbReference type="ARBA" id="ARBA00023128"/>
    </source>
</evidence>
<evidence type="ECO:0000313" key="26">
    <source>
        <dbReference type="EMBL" id="CAD7394565.1"/>
    </source>
</evidence>
<sequence>MLQSSLRKTVTYDPAKSETFKALQEDELGDSIQEVTVPVQHKVFAPNKPVAGHSVLIKLRQTVFDVAQRELAPKAATIDKENNFADLRGFWQQLGDLGMLGATVDQEYGGSNLGYLNHILIMEEISRACAAIGLSYGAHSNLCVNQIHRNGTEEQKKKYLPKLCSGHHIGALAMSETGSGSDVVSMKLRAEKKKDYYVLNGNKFWITNGPDADILVVAKYESPQAVLSFQQMTSKQPPLSSYPFSRQDNHFLVYARTDPTATLPQHGISAFIIEKGMAGFLTAQKLDKLGMRGSNTGELIFEDCKVPSENILGAENKGIYVLFSGLDLERLVLASGPVGIMQACCDVAFEYTHIRKQFNKRIGEFQLIQGKLADMYTTLGACRSYLYAVARACDQGHINGKDCAGVILYCAEKATQLALDAIQCLGGNGYINDYPCGRLLRDAKLYEIGAGTSEIRRLVIGRALNKEYLKN</sequence>
<organism evidence="26">
    <name type="scientific">Timema cristinae</name>
    <name type="common">Walking stick</name>
    <dbReference type="NCBI Taxonomy" id="61476"/>
    <lineage>
        <taxon>Eukaryota</taxon>
        <taxon>Metazoa</taxon>
        <taxon>Ecdysozoa</taxon>
        <taxon>Arthropoda</taxon>
        <taxon>Hexapoda</taxon>
        <taxon>Insecta</taxon>
        <taxon>Pterygota</taxon>
        <taxon>Neoptera</taxon>
        <taxon>Polyneoptera</taxon>
        <taxon>Phasmatodea</taxon>
        <taxon>Timematodea</taxon>
        <taxon>Timematoidea</taxon>
        <taxon>Timematidae</taxon>
        <taxon>Timema</taxon>
    </lineage>
</organism>
<keyword evidence="9 21" id="KW-0274">FAD</keyword>
<comment type="cofactor">
    <cofactor evidence="1 21 22">
        <name>FAD</name>
        <dbReference type="ChEBI" id="CHEBI:57692"/>
    </cofactor>
</comment>
<dbReference type="InterPro" id="IPR006091">
    <property type="entry name" value="Acyl-CoA_Oxase/DH_mid-dom"/>
</dbReference>
<feature type="binding site" evidence="20">
    <location>
        <position position="320"/>
    </location>
    <ligand>
        <name>substrate</name>
    </ligand>
</feature>
<evidence type="ECO:0000256" key="14">
    <source>
        <dbReference type="ARBA" id="ARBA00045583"/>
    </source>
</evidence>
<dbReference type="PROSITE" id="PS00073">
    <property type="entry name" value="ACYL_COA_DH_2"/>
    <property type="match status" value="1"/>
</dbReference>
<evidence type="ECO:0000259" key="24">
    <source>
        <dbReference type="Pfam" id="PF02770"/>
    </source>
</evidence>
<keyword evidence="10" id="KW-0809">Transit peptide</keyword>
<dbReference type="EC" id="1.3.8.1" evidence="6"/>
<dbReference type="Pfam" id="PF00441">
    <property type="entry name" value="Acyl-CoA_dh_1"/>
    <property type="match status" value="1"/>
</dbReference>
<evidence type="ECO:0000256" key="5">
    <source>
        <dbReference type="ARBA" id="ARBA00012044"/>
    </source>
</evidence>
<evidence type="ECO:0000256" key="13">
    <source>
        <dbReference type="ARBA" id="ARBA00031895"/>
    </source>
</evidence>
<evidence type="ECO:0000256" key="20">
    <source>
        <dbReference type="PIRSR" id="PIRSR634183-2"/>
    </source>
</evidence>
<dbReference type="InterPro" id="IPR009100">
    <property type="entry name" value="AcylCoA_DH/oxidase_NM_dom_sf"/>
</dbReference>
<evidence type="ECO:0000256" key="11">
    <source>
        <dbReference type="ARBA" id="ARBA00023002"/>
    </source>
</evidence>
<evidence type="ECO:0000256" key="9">
    <source>
        <dbReference type="ARBA" id="ARBA00022827"/>
    </source>
</evidence>
<keyword evidence="8 22" id="KW-0285">Flavoprotein</keyword>
<feature type="binding site" evidence="21">
    <location>
        <begin position="205"/>
        <end position="207"/>
    </location>
    <ligand>
        <name>FAD</name>
        <dbReference type="ChEBI" id="CHEBI:57692"/>
    </ligand>
</feature>
<comment type="catalytic activity">
    <reaction evidence="15">
        <text>butanoyl-CoA + oxidized [electron-transfer flavoprotein] + H(+) = (2E)-butenoyl-CoA + reduced [electron-transfer flavoprotein]</text>
        <dbReference type="Rhea" id="RHEA:24004"/>
        <dbReference type="Rhea" id="RHEA-COMP:10685"/>
        <dbReference type="Rhea" id="RHEA-COMP:10686"/>
        <dbReference type="ChEBI" id="CHEBI:15378"/>
        <dbReference type="ChEBI" id="CHEBI:57332"/>
        <dbReference type="ChEBI" id="CHEBI:57371"/>
        <dbReference type="ChEBI" id="CHEBI:57692"/>
        <dbReference type="ChEBI" id="CHEBI:58307"/>
        <dbReference type="EC" id="1.3.8.1"/>
    </reaction>
</comment>
<feature type="binding site" evidence="20">
    <location>
        <begin position="327"/>
        <end position="330"/>
    </location>
    <ligand>
        <name>substrate</name>
    </ligand>
</feature>
<feature type="binding site" evidence="21">
    <location>
        <position position="355"/>
    </location>
    <ligand>
        <name>FAD</name>
        <dbReference type="ChEBI" id="CHEBI:57692"/>
    </ligand>
</feature>
<comment type="similarity">
    <text evidence="4 22">Belongs to the acyl-CoA dehydrogenase family.</text>
</comment>
<feature type="binding site" evidence="20">
    <location>
        <position position="181"/>
    </location>
    <ligand>
        <name>substrate</name>
    </ligand>
</feature>
<feature type="domain" description="Acyl-CoA dehydrogenase/oxidase C-terminal" evidence="23">
    <location>
        <begin position="316"/>
        <end position="464"/>
    </location>
</feature>
<evidence type="ECO:0000256" key="7">
    <source>
        <dbReference type="ARBA" id="ARBA00018258"/>
    </source>
</evidence>
<dbReference type="EMBL" id="OC317006">
    <property type="protein sequence ID" value="CAD7394565.1"/>
    <property type="molecule type" value="Genomic_DNA"/>
</dbReference>
<comment type="catalytic activity">
    <reaction evidence="17">
        <text>hexanoyl-CoA + oxidized [electron-transfer flavoprotein] + H(+) = (2E)-hexenoyl-CoA + reduced [electron-transfer flavoprotein]</text>
        <dbReference type="Rhea" id="RHEA:43464"/>
        <dbReference type="Rhea" id="RHEA-COMP:10685"/>
        <dbReference type="Rhea" id="RHEA-COMP:10686"/>
        <dbReference type="ChEBI" id="CHEBI:15378"/>
        <dbReference type="ChEBI" id="CHEBI:57692"/>
        <dbReference type="ChEBI" id="CHEBI:58307"/>
        <dbReference type="ChEBI" id="CHEBI:62077"/>
        <dbReference type="ChEBI" id="CHEBI:62620"/>
    </reaction>
</comment>
<comment type="subcellular location">
    <subcellularLocation>
        <location evidence="2">Mitochondrion</location>
    </subcellularLocation>
</comment>
<dbReference type="InterPro" id="IPR037069">
    <property type="entry name" value="AcylCoA_DH/ox_N_sf"/>
</dbReference>
<dbReference type="PANTHER" id="PTHR43884">
    <property type="entry name" value="ACYL-COA DEHYDROGENASE"/>
    <property type="match status" value="1"/>
</dbReference>
<evidence type="ECO:0000256" key="22">
    <source>
        <dbReference type="RuleBase" id="RU362125"/>
    </source>
</evidence>
<feature type="binding site" evidence="21">
    <location>
        <begin position="172"/>
        <end position="181"/>
    </location>
    <ligand>
        <name>FAD</name>
        <dbReference type="ChEBI" id="CHEBI:57692"/>
    </ligand>
</feature>
<keyword evidence="11 22" id="KW-0560">Oxidoreductase</keyword>
<dbReference type="SUPFAM" id="SSF56645">
    <property type="entry name" value="Acyl-CoA dehydrogenase NM domain-like"/>
    <property type="match status" value="2"/>
</dbReference>
<dbReference type="GO" id="GO:0008470">
    <property type="term" value="F:3-methylbutanoyl-CoA dehydrogenase activity"/>
    <property type="evidence" value="ECO:0007669"/>
    <property type="project" value="UniProtKB-EC"/>
</dbReference>
<dbReference type="InterPro" id="IPR034183">
    <property type="entry name" value="IVD"/>
</dbReference>
<dbReference type="FunFam" id="1.20.140.10:FF:000003">
    <property type="entry name" value="isovaleryl-CoA dehydrogenase, mitochondrial"/>
    <property type="match status" value="1"/>
</dbReference>
<dbReference type="InterPro" id="IPR046373">
    <property type="entry name" value="Acyl-CoA_Oxase/DH_mid-dom_sf"/>
</dbReference>
<dbReference type="SUPFAM" id="SSF47203">
    <property type="entry name" value="Acyl-CoA dehydrogenase C-terminal domain-like"/>
    <property type="match status" value="1"/>
</dbReference>
<dbReference type="UniPathway" id="UPA00363">
    <property type="reaction ID" value="UER00860"/>
</dbReference>
<feature type="binding site" evidence="21">
    <location>
        <position position="366"/>
    </location>
    <ligand>
        <name>FAD</name>
        <dbReference type="ChEBI" id="CHEBI:57692"/>
    </ligand>
</feature>
<comment type="catalytic activity">
    <reaction evidence="18">
        <text>3-methylbutanoyl-CoA + oxidized [electron-transfer flavoprotein] + H(+) = 3-methylbut-2-enoyl-CoA + reduced [electron-transfer flavoprotein]</text>
        <dbReference type="Rhea" id="RHEA:12276"/>
        <dbReference type="Rhea" id="RHEA-COMP:10685"/>
        <dbReference type="Rhea" id="RHEA-COMP:10686"/>
        <dbReference type="ChEBI" id="CHEBI:15378"/>
        <dbReference type="ChEBI" id="CHEBI:57344"/>
        <dbReference type="ChEBI" id="CHEBI:57345"/>
        <dbReference type="ChEBI" id="CHEBI:57692"/>
        <dbReference type="ChEBI" id="CHEBI:58307"/>
        <dbReference type="EC" id="1.3.8.4"/>
    </reaction>
</comment>
<dbReference type="InterPro" id="IPR006089">
    <property type="entry name" value="Acyl-CoA_DH_CS"/>
</dbReference>
<dbReference type="EC" id="1.3.8.4" evidence="5"/>
<accession>A0A7R9GR02</accession>
<evidence type="ECO:0000256" key="2">
    <source>
        <dbReference type="ARBA" id="ARBA00004173"/>
    </source>
</evidence>
<name>A0A7R9GR02_TIMCR</name>
<comment type="pathway">
    <text evidence="3">Amino-acid degradation; L-leucine degradation; (S)-3-hydroxy-3-methylglutaryl-CoA from 3-isovaleryl-CoA: step 1/3.</text>
</comment>
<dbReference type="Pfam" id="PF02771">
    <property type="entry name" value="Acyl-CoA_dh_N"/>
    <property type="match status" value="1"/>
</dbReference>
<dbReference type="Gene3D" id="1.20.140.10">
    <property type="entry name" value="Butyryl-CoA Dehydrogenase, subunit A, domain 3"/>
    <property type="match status" value="1"/>
</dbReference>
<dbReference type="CDD" id="cd01156">
    <property type="entry name" value="IVD"/>
    <property type="match status" value="1"/>
</dbReference>
<evidence type="ECO:0000256" key="17">
    <source>
        <dbReference type="ARBA" id="ARBA00048375"/>
    </source>
</evidence>
<comment type="function">
    <text evidence="14">Catalyzes the conversion of isovaleryl-CoA/3-methylbutanoyl-CoA to 3-methylbut-2-enoyl-CoA as an intermediate step in the leucine (Leu) catabolic pathway. To a lesser extent, is also able to catalyze the oxidation of other saturated short-chain acyl-CoA thioesters as pentanoyl-CoA, hexenoyl-CoA and butenoyl-CoA.</text>
</comment>
<evidence type="ECO:0000256" key="6">
    <source>
        <dbReference type="ARBA" id="ARBA00012046"/>
    </source>
</evidence>
<evidence type="ECO:0000259" key="25">
    <source>
        <dbReference type="Pfam" id="PF02771"/>
    </source>
</evidence>
<dbReference type="GO" id="GO:0050660">
    <property type="term" value="F:flavin adenine dinucleotide binding"/>
    <property type="evidence" value="ECO:0007669"/>
    <property type="project" value="InterPro"/>
</dbReference>
<reference evidence="26" key="1">
    <citation type="submission" date="2020-11" db="EMBL/GenBank/DDBJ databases">
        <authorList>
            <person name="Tran Van P."/>
        </authorList>
    </citation>
    <scope>NUCLEOTIDE SEQUENCE</scope>
</reference>
<evidence type="ECO:0000256" key="10">
    <source>
        <dbReference type="ARBA" id="ARBA00022946"/>
    </source>
</evidence>
<evidence type="ECO:0000256" key="15">
    <source>
        <dbReference type="ARBA" id="ARBA00047736"/>
    </source>
</evidence>
<evidence type="ECO:0000256" key="18">
    <source>
        <dbReference type="ARBA" id="ARBA00052875"/>
    </source>
</evidence>
<dbReference type="InterPro" id="IPR009075">
    <property type="entry name" value="AcylCo_DH/oxidase_C"/>
</dbReference>
<feature type="domain" description="Acyl-CoA oxidase/dehydrogenase middle" evidence="24">
    <location>
        <begin position="171"/>
        <end position="220"/>
    </location>
</feature>
<dbReference type="InterPro" id="IPR013786">
    <property type="entry name" value="AcylCoA_DH/ox_N"/>
</dbReference>
<dbReference type="InterPro" id="IPR036250">
    <property type="entry name" value="AcylCo_DH-like_C"/>
</dbReference>
<evidence type="ECO:0000256" key="16">
    <source>
        <dbReference type="ARBA" id="ARBA00048345"/>
    </source>
</evidence>
<feature type="binding site" evidence="21">
    <location>
        <begin position="423"/>
        <end position="427"/>
    </location>
    <ligand>
        <name>FAD</name>
        <dbReference type="ChEBI" id="CHEBI:57692"/>
    </ligand>
</feature>
<evidence type="ECO:0000259" key="23">
    <source>
        <dbReference type="Pfam" id="PF00441"/>
    </source>
</evidence>
<dbReference type="AlphaFoldDB" id="A0A7R9GR02"/>